<gene>
    <name evidence="18" type="ORF">F0562_018624</name>
</gene>
<dbReference type="EC" id="2.3.2.27" evidence="4"/>
<evidence type="ECO:0000256" key="14">
    <source>
        <dbReference type="PROSITE-ProRule" id="PRU00175"/>
    </source>
</evidence>
<dbReference type="PANTHER" id="PTHR46913">
    <property type="entry name" value="RING-H2 FINGER PROTEIN ATL16"/>
    <property type="match status" value="1"/>
</dbReference>
<evidence type="ECO:0000256" key="6">
    <source>
        <dbReference type="ARBA" id="ARBA00022692"/>
    </source>
</evidence>
<evidence type="ECO:0000256" key="12">
    <source>
        <dbReference type="ARBA" id="ARBA00023136"/>
    </source>
</evidence>
<evidence type="ECO:0000313" key="18">
    <source>
        <dbReference type="EMBL" id="KAA8515765.1"/>
    </source>
</evidence>
<evidence type="ECO:0000256" key="7">
    <source>
        <dbReference type="ARBA" id="ARBA00022723"/>
    </source>
</evidence>
<dbReference type="InterPro" id="IPR044600">
    <property type="entry name" value="ATL1/ATL16-like"/>
</dbReference>
<dbReference type="InterPro" id="IPR001841">
    <property type="entry name" value="Znf_RING"/>
</dbReference>
<evidence type="ECO:0000313" key="19">
    <source>
        <dbReference type="Proteomes" id="UP000325577"/>
    </source>
</evidence>
<keyword evidence="9" id="KW-0833">Ubl conjugation pathway</keyword>
<evidence type="ECO:0000256" key="10">
    <source>
        <dbReference type="ARBA" id="ARBA00022833"/>
    </source>
</evidence>
<dbReference type="CDD" id="cd16461">
    <property type="entry name" value="RING-H2_EL5-like"/>
    <property type="match status" value="1"/>
</dbReference>
<evidence type="ECO:0000259" key="17">
    <source>
        <dbReference type="PROSITE" id="PS50089"/>
    </source>
</evidence>
<evidence type="ECO:0000256" key="5">
    <source>
        <dbReference type="ARBA" id="ARBA00022679"/>
    </source>
</evidence>
<evidence type="ECO:0000256" key="3">
    <source>
        <dbReference type="ARBA" id="ARBA00004906"/>
    </source>
</evidence>
<keyword evidence="5" id="KW-0808">Transferase</keyword>
<dbReference type="FunFam" id="3.30.40.10:FF:000233">
    <property type="entry name" value="RING-H2 finger protein ATL54"/>
    <property type="match status" value="1"/>
</dbReference>
<keyword evidence="10" id="KW-0862">Zinc</keyword>
<evidence type="ECO:0000256" key="13">
    <source>
        <dbReference type="ARBA" id="ARBA00024209"/>
    </source>
</evidence>
<comment type="catalytic activity">
    <reaction evidence="1">
        <text>S-ubiquitinyl-[E2 ubiquitin-conjugating enzyme]-L-cysteine + [acceptor protein]-L-lysine = [E2 ubiquitin-conjugating enzyme]-L-cysteine + N(6)-ubiquitinyl-[acceptor protein]-L-lysine.</text>
        <dbReference type="EC" id="2.3.2.27"/>
    </reaction>
</comment>
<keyword evidence="11 16" id="KW-1133">Transmembrane helix</keyword>
<protein>
    <recommendedName>
        <fullName evidence="4">RING-type E3 ubiquitin transferase</fullName>
        <ecNumber evidence="4">2.3.2.27</ecNumber>
    </recommendedName>
</protein>
<feature type="transmembrane region" description="Helical" evidence="16">
    <location>
        <begin position="48"/>
        <end position="71"/>
    </location>
</feature>
<dbReference type="GO" id="GO:0016020">
    <property type="term" value="C:membrane"/>
    <property type="evidence" value="ECO:0007669"/>
    <property type="project" value="UniProtKB-SubCell"/>
</dbReference>
<evidence type="ECO:0000256" key="2">
    <source>
        <dbReference type="ARBA" id="ARBA00004167"/>
    </source>
</evidence>
<dbReference type="PROSITE" id="PS50089">
    <property type="entry name" value="ZF_RING_2"/>
    <property type="match status" value="1"/>
</dbReference>
<evidence type="ECO:0000256" key="8">
    <source>
        <dbReference type="ARBA" id="ARBA00022771"/>
    </source>
</evidence>
<dbReference type="InterPro" id="IPR013083">
    <property type="entry name" value="Znf_RING/FYVE/PHD"/>
</dbReference>
<dbReference type="OrthoDB" id="9984778at2759"/>
<feature type="domain" description="RING-type" evidence="17">
    <location>
        <begin position="134"/>
        <end position="176"/>
    </location>
</feature>
<reference evidence="18 19" key="1">
    <citation type="submission" date="2019-09" db="EMBL/GenBank/DDBJ databases">
        <title>A chromosome-level genome assembly of the Chinese tupelo Nyssa sinensis.</title>
        <authorList>
            <person name="Yang X."/>
            <person name="Kang M."/>
            <person name="Yang Y."/>
            <person name="Xiong H."/>
            <person name="Wang M."/>
            <person name="Zhang Z."/>
            <person name="Wang Z."/>
            <person name="Wu H."/>
            <person name="Ma T."/>
            <person name="Liu J."/>
            <person name="Xi Z."/>
        </authorList>
    </citation>
    <scope>NUCLEOTIDE SEQUENCE [LARGE SCALE GENOMIC DNA]</scope>
    <source>
        <strain evidence="18">J267</strain>
        <tissue evidence="18">Leaf</tissue>
    </source>
</reference>
<keyword evidence="12 16" id="KW-0472">Membrane</keyword>
<dbReference type="EMBL" id="CM018052">
    <property type="protein sequence ID" value="KAA8515765.1"/>
    <property type="molecule type" value="Genomic_DNA"/>
</dbReference>
<keyword evidence="8 14" id="KW-0863">Zinc-finger</keyword>
<comment type="similarity">
    <text evidence="13">Belongs to the RING-type zinc finger family. ATL subfamily.</text>
</comment>
<dbReference type="GO" id="GO:0016567">
    <property type="term" value="P:protein ubiquitination"/>
    <property type="evidence" value="ECO:0007669"/>
    <property type="project" value="UniProtKB-UniPathway"/>
</dbReference>
<dbReference type="SMART" id="SM00184">
    <property type="entry name" value="RING"/>
    <property type="match status" value="1"/>
</dbReference>
<comment type="subcellular location">
    <subcellularLocation>
        <location evidence="2">Membrane</location>
        <topology evidence="2">Single-pass membrane protein</topology>
    </subcellularLocation>
</comment>
<accession>A0A5J4ZB06</accession>
<dbReference type="GO" id="GO:0061630">
    <property type="term" value="F:ubiquitin protein ligase activity"/>
    <property type="evidence" value="ECO:0007669"/>
    <property type="project" value="UniProtKB-EC"/>
</dbReference>
<sequence length="355" mass="39405">MPEGAPNAWAPYDRFRDCSQEICTVYCPQWCYYFFPPPPPFDDSGTTISPLIIAVITILVSAFLLVSYYLISKRWRRRRRGGDQNPSPEFESNRDQMNQDPWQVSSTGLDEALIKSITVCKYKKGDGVVEGTECAVCLNEFRDDESLRLLPKCNHAFHVACIDTWLKSHSNCPLCRSNLAAANPLPLPAPISQSSSTLNINSVVVQHQGDLIMVVDDEEMGHQDEVVVTLVNDVTAKNAGQASSNEIGAVGFQQFRRSISLDSLSSQGHLLVADILSVKEDDEDSQITQFPVENGSWKGVQGENSMGDERNGVFDSIRSPFAVKRSNSTGRFIFTRHDKGKNSIIPLEYSDSSCV</sequence>
<evidence type="ECO:0000256" key="1">
    <source>
        <dbReference type="ARBA" id="ARBA00000900"/>
    </source>
</evidence>
<dbReference type="UniPathway" id="UPA00143"/>
<dbReference type="AlphaFoldDB" id="A0A5J4ZB06"/>
<evidence type="ECO:0000256" key="15">
    <source>
        <dbReference type="SAM" id="MobiDB-lite"/>
    </source>
</evidence>
<keyword evidence="7" id="KW-0479">Metal-binding</keyword>
<keyword evidence="6 16" id="KW-0812">Transmembrane</keyword>
<organism evidence="18 19">
    <name type="scientific">Nyssa sinensis</name>
    <dbReference type="NCBI Taxonomy" id="561372"/>
    <lineage>
        <taxon>Eukaryota</taxon>
        <taxon>Viridiplantae</taxon>
        <taxon>Streptophyta</taxon>
        <taxon>Embryophyta</taxon>
        <taxon>Tracheophyta</taxon>
        <taxon>Spermatophyta</taxon>
        <taxon>Magnoliopsida</taxon>
        <taxon>eudicotyledons</taxon>
        <taxon>Gunneridae</taxon>
        <taxon>Pentapetalae</taxon>
        <taxon>asterids</taxon>
        <taxon>Cornales</taxon>
        <taxon>Nyssaceae</taxon>
        <taxon>Nyssa</taxon>
    </lineage>
</organism>
<dbReference type="SUPFAM" id="SSF57850">
    <property type="entry name" value="RING/U-box"/>
    <property type="match status" value="1"/>
</dbReference>
<evidence type="ECO:0000256" key="4">
    <source>
        <dbReference type="ARBA" id="ARBA00012483"/>
    </source>
</evidence>
<dbReference type="Proteomes" id="UP000325577">
    <property type="component" value="Linkage Group LG9"/>
</dbReference>
<dbReference type="GO" id="GO:0008270">
    <property type="term" value="F:zinc ion binding"/>
    <property type="evidence" value="ECO:0007669"/>
    <property type="project" value="UniProtKB-KW"/>
</dbReference>
<evidence type="ECO:0000256" key="11">
    <source>
        <dbReference type="ARBA" id="ARBA00022989"/>
    </source>
</evidence>
<name>A0A5J4ZB06_9ASTE</name>
<dbReference type="Pfam" id="PF13639">
    <property type="entry name" value="zf-RING_2"/>
    <property type="match status" value="1"/>
</dbReference>
<dbReference type="Gene3D" id="3.30.40.10">
    <property type="entry name" value="Zinc/RING finger domain, C3HC4 (zinc finger)"/>
    <property type="match status" value="1"/>
</dbReference>
<comment type="pathway">
    <text evidence="3">Protein modification; protein ubiquitination.</text>
</comment>
<dbReference type="PANTHER" id="PTHR46913:SF19">
    <property type="entry name" value="RING-TYPE E3 UBIQUITIN TRANSFERASE"/>
    <property type="match status" value="1"/>
</dbReference>
<evidence type="ECO:0000256" key="16">
    <source>
        <dbReference type="SAM" id="Phobius"/>
    </source>
</evidence>
<proteinExistence type="inferred from homology"/>
<keyword evidence="19" id="KW-1185">Reference proteome</keyword>
<feature type="region of interest" description="Disordered" evidence="15">
    <location>
        <begin position="79"/>
        <end position="101"/>
    </location>
</feature>
<evidence type="ECO:0000256" key="9">
    <source>
        <dbReference type="ARBA" id="ARBA00022786"/>
    </source>
</evidence>